<evidence type="ECO:0000313" key="1">
    <source>
        <dbReference type="EMBL" id="AQN32445.1"/>
    </source>
</evidence>
<accession>A0A2S0CS02</accession>
<name>A0A2S0CS02_9CAUD</name>
<organism evidence="1 2">
    <name type="scientific">Bacillus phage BCP12</name>
    <dbReference type="NCBI Taxonomy" id="1913122"/>
    <lineage>
        <taxon>Viruses</taxon>
        <taxon>Duplodnaviria</taxon>
        <taxon>Heunggongvirae</taxon>
        <taxon>Uroviricota</taxon>
        <taxon>Caudoviricetes</taxon>
        <taxon>Herelleviridae</taxon>
        <taxon>Bastillevirinae</taxon>
        <taxon>Tsarbombavirus</taxon>
        <taxon>Tsarbombavirus BCP78</taxon>
    </lineage>
</organism>
<dbReference type="EMBL" id="KX987999">
    <property type="protein sequence ID" value="AQN32445.1"/>
    <property type="molecule type" value="Genomic_DNA"/>
</dbReference>
<proteinExistence type="predicted"/>
<reference evidence="1 2" key="1">
    <citation type="submission" date="2016-10" db="EMBL/GenBank/DDBJ databases">
        <title>Complete Genome Sequence of Bacillus Phage BCP12.</title>
        <authorList>
            <person name="Ghosh K."/>
            <person name="Kim K.-P."/>
        </authorList>
    </citation>
    <scope>NUCLEOTIDE SEQUENCE [LARGE SCALE GENOMIC DNA]</scope>
</reference>
<gene>
    <name evidence="1" type="ORF">BCP12_022</name>
</gene>
<dbReference type="Proteomes" id="UP000246806">
    <property type="component" value="Genome"/>
</dbReference>
<evidence type="ECO:0000313" key="2">
    <source>
        <dbReference type="Proteomes" id="UP000246806"/>
    </source>
</evidence>
<protein>
    <submittedName>
        <fullName evidence="1">Uncharacterized protein</fullName>
    </submittedName>
</protein>
<sequence>MHRVYVTETERTMYHGTFDVPYAGLDFKMAKERARYGAKITVWLEGTHIETYERRTVEGHEEKQWVKTYDRKEKLAEEIRKSTLELESLVAANILLQEEDKKCSTSLEKTAE</sequence>